<protein>
    <submittedName>
        <fullName evidence="16">Outer membrane receptor proteins, mostly Fe transport</fullName>
    </submittedName>
</protein>
<organism evidence="16 17">
    <name type="scientific">Solimonas aquatica</name>
    <dbReference type="NCBI Taxonomy" id="489703"/>
    <lineage>
        <taxon>Bacteria</taxon>
        <taxon>Pseudomonadati</taxon>
        <taxon>Pseudomonadota</taxon>
        <taxon>Gammaproteobacteria</taxon>
        <taxon>Nevskiales</taxon>
        <taxon>Nevskiaceae</taxon>
        <taxon>Solimonas</taxon>
    </lineage>
</organism>
<evidence type="ECO:0000256" key="12">
    <source>
        <dbReference type="RuleBase" id="RU003357"/>
    </source>
</evidence>
<keyword evidence="4" id="KW-0410">Iron transport</keyword>
<dbReference type="STRING" id="489703.SAMN04488038_104214"/>
<feature type="domain" description="TonB-dependent receptor-like beta-barrel" evidence="14">
    <location>
        <begin position="256"/>
        <end position="754"/>
    </location>
</feature>
<reference evidence="17" key="1">
    <citation type="submission" date="2016-10" db="EMBL/GenBank/DDBJ databases">
        <authorList>
            <person name="Varghese N."/>
            <person name="Submissions S."/>
        </authorList>
    </citation>
    <scope>NUCLEOTIDE SEQUENCE [LARGE SCALE GENOMIC DNA]</scope>
    <source>
        <strain evidence="17">DSM 25927</strain>
    </source>
</reference>
<evidence type="ECO:0000256" key="4">
    <source>
        <dbReference type="ARBA" id="ARBA00022496"/>
    </source>
</evidence>
<dbReference type="Gene3D" id="2.40.170.20">
    <property type="entry name" value="TonB-dependent receptor, beta-barrel domain"/>
    <property type="match status" value="2"/>
</dbReference>
<keyword evidence="2 11" id="KW-0813">Transport</keyword>
<evidence type="ECO:0000259" key="15">
    <source>
        <dbReference type="Pfam" id="PF07715"/>
    </source>
</evidence>
<dbReference type="Proteomes" id="UP000199233">
    <property type="component" value="Unassembled WGS sequence"/>
</dbReference>
<sequence>MRKTLMLAACALPGTALALDSTDIPDVLPEVIVTSQKFAQAVEDVPVSVGTIDGTLTRQTGASSFEDIQSYVGNVTLSLSPTGGDFFIRGFGTLSTNAGFEPSVGTVVDGVFYGRSNFLSVFYSDIERMEVLRGPQGTLFGKNSTAGVFSLITQAPQQDFNAGGELFVTDDGQRALRPVLNLPLAEGWALRYAGSLSSDEGLLYNSALSRHELNFQQNSSRLRLGYHGEDLHLDLAGFYSQQHFNANNFQLVHVTAPMLTLMRQYDPQAEDRTDFHNSANVPSRGDTRFAGASLSLDYRLDGLADIDQLQLSSISAWARQTLLSRDIDADFSPVPVLRDTLVKPAPFSQRSEELRLAGHDDSILGFGHALDFVIGAYYYDAHLNSSDLIQLEDLGATLAYVSAAQSGNPDNGALLNLAGVPLARLGLPLAGVIDVLTPLLGPAIGQQQSAAVTLSQRTSTAALFGQMEYFVLEDWGLILGARVGRETKQGQFSSKAEGVFIPAIANQKDFDTHRQRSEIEFSPKAGLKWHLSEASNLYATWTRGYKSGGFNALPLNDEHLEFEPERATSLELGAKSRLWADTLRVSAALFDTRFDDLQVSTYAGTAPIFLNAASARSRGGELELHWLTPLHGLAFYSSLGYTNAFYTSYPNAPDCAVSSQCHTPKPASGTQDLSGKTLSNAPHWTAAAIPSYSMPLPGATVLTVAVDLLYRSQRYVDVDLAPAKLQSATTELNARLLLGADNERWLLSLAARNLGREVILDQVLDQPLAPGGYGGARADRGRVLSANLQLKL</sequence>
<dbReference type="RefSeq" id="WP_245732382.1">
    <property type="nucleotide sequence ID" value="NZ_FOFS01000004.1"/>
</dbReference>
<dbReference type="AlphaFoldDB" id="A0A1H9E0P4"/>
<evidence type="ECO:0000256" key="2">
    <source>
        <dbReference type="ARBA" id="ARBA00022448"/>
    </source>
</evidence>
<evidence type="ECO:0000256" key="11">
    <source>
        <dbReference type="PROSITE-ProRule" id="PRU01360"/>
    </source>
</evidence>
<evidence type="ECO:0000256" key="9">
    <source>
        <dbReference type="ARBA" id="ARBA00023136"/>
    </source>
</evidence>
<gene>
    <name evidence="16" type="ORF">SAMN04488038_104214</name>
</gene>
<keyword evidence="6" id="KW-0408">Iron</keyword>
<keyword evidence="13" id="KW-0732">Signal</keyword>
<comment type="similarity">
    <text evidence="11 12">Belongs to the TonB-dependent receptor family.</text>
</comment>
<evidence type="ECO:0000256" key="6">
    <source>
        <dbReference type="ARBA" id="ARBA00023004"/>
    </source>
</evidence>
<dbReference type="InterPro" id="IPR012910">
    <property type="entry name" value="Plug_dom"/>
</dbReference>
<evidence type="ECO:0000256" key="13">
    <source>
        <dbReference type="SAM" id="SignalP"/>
    </source>
</evidence>
<evidence type="ECO:0000259" key="14">
    <source>
        <dbReference type="Pfam" id="PF00593"/>
    </source>
</evidence>
<dbReference type="GO" id="GO:0009279">
    <property type="term" value="C:cell outer membrane"/>
    <property type="evidence" value="ECO:0007669"/>
    <property type="project" value="UniProtKB-SubCell"/>
</dbReference>
<feature type="chain" id="PRO_5011783724" evidence="13">
    <location>
        <begin position="19"/>
        <end position="792"/>
    </location>
</feature>
<evidence type="ECO:0000256" key="8">
    <source>
        <dbReference type="ARBA" id="ARBA00023077"/>
    </source>
</evidence>
<evidence type="ECO:0000256" key="5">
    <source>
        <dbReference type="ARBA" id="ARBA00022692"/>
    </source>
</evidence>
<keyword evidence="10 11" id="KW-0998">Cell outer membrane</keyword>
<dbReference type="PANTHER" id="PTHR32552:SF81">
    <property type="entry name" value="TONB-DEPENDENT OUTER MEMBRANE RECEPTOR"/>
    <property type="match status" value="1"/>
</dbReference>
<dbReference type="EMBL" id="FOFS01000004">
    <property type="protein sequence ID" value="SEQ18508.1"/>
    <property type="molecule type" value="Genomic_DNA"/>
</dbReference>
<evidence type="ECO:0000313" key="17">
    <source>
        <dbReference type="Proteomes" id="UP000199233"/>
    </source>
</evidence>
<accession>A0A1H9E0P4</accession>
<dbReference type="Pfam" id="PF07715">
    <property type="entry name" value="Plug"/>
    <property type="match status" value="1"/>
</dbReference>
<dbReference type="InterPro" id="IPR036942">
    <property type="entry name" value="Beta-barrel_TonB_sf"/>
</dbReference>
<keyword evidence="9 11" id="KW-0472">Membrane</keyword>
<keyword evidence="3 11" id="KW-1134">Transmembrane beta strand</keyword>
<dbReference type="InterPro" id="IPR000531">
    <property type="entry name" value="Beta-barrel_TonB"/>
</dbReference>
<keyword evidence="8 12" id="KW-0798">TonB box</keyword>
<proteinExistence type="inferred from homology"/>
<keyword evidence="16" id="KW-0675">Receptor</keyword>
<keyword evidence="17" id="KW-1185">Reference proteome</keyword>
<dbReference type="Pfam" id="PF00593">
    <property type="entry name" value="TonB_dep_Rec_b-barrel"/>
    <property type="match status" value="1"/>
</dbReference>
<dbReference type="PANTHER" id="PTHR32552">
    <property type="entry name" value="FERRICHROME IRON RECEPTOR-RELATED"/>
    <property type="match status" value="1"/>
</dbReference>
<name>A0A1H9E0P4_9GAMM</name>
<comment type="subcellular location">
    <subcellularLocation>
        <location evidence="1 11">Cell outer membrane</location>
        <topology evidence="1 11">Multi-pass membrane protein</topology>
    </subcellularLocation>
</comment>
<feature type="signal peptide" evidence="13">
    <location>
        <begin position="1"/>
        <end position="18"/>
    </location>
</feature>
<keyword evidence="7" id="KW-0406">Ion transport</keyword>
<evidence type="ECO:0000256" key="3">
    <source>
        <dbReference type="ARBA" id="ARBA00022452"/>
    </source>
</evidence>
<dbReference type="GO" id="GO:0006826">
    <property type="term" value="P:iron ion transport"/>
    <property type="evidence" value="ECO:0007669"/>
    <property type="project" value="UniProtKB-KW"/>
</dbReference>
<evidence type="ECO:0000256" key="7">
    <source>
        <dbReference type="ARBA" id="ARBA00023065"/>
    </source>
</evidence>
<evidence type="ECO:0000256" key="10">
    <source>
        <dbReference type="ARBA" id="ARBA00023237"/>
    </source>
</evidence>
<keyword evidence="5 11" id="KW-0812">Transmembrane</keyword>
<evidence type="ECO:0000256" key="1">
    <source>
        <dbReference type="ARBA" id="ARBA00004571"/>
    </source>
</evidence>
<evidence type="ECO:0000313" key="16">
    <source>
        <dbReference type="EMBL" id="SEQ18508.1"/>
    </source>
</evidence>
<dbReference type="PROSITE" id="PS52016">
    <property type="entry name" value="TONB_DEPENDENT_REC_3"/>
    <property type="match status" value="1"/>
</dbReference>
<dbReference type="InterPro" id="IPR039426">
    <property type="entry name" value="TonB-dep_rcpt-like"/>
</dbReference>
<dbReference type="SUPFAM" id="SSF56935">
    <property type="entry name" value="Porins"/>
    <property type="match status" value="1"/>
</dbReference>
<feature type="domain" description="TonB-dependent receptor plug" evidence="15">
    <location>
        <begin position="42"/>
        <end position="148"/>
    </location>
</feature>